<evidence type="ECO:0000313" key="11">
    <source>
        <dbReference type="EMBL" id="KAJ9488294.1"/>
    </source>
</evidence>
<proteinExistence type="inferred from homology"/>
<feature type="region of interest" description="Disordered" evidence="9">
    <location>
        <begin position="1"/>
        <end position="31"/>
    </location>
</feature>
<dbReference type="GO" id="GO:0015031">
    <property type="term" value="P:protein transport"/>
    <property type="evidence" value="ECO:0007669"/>
    <property type="project" value="UniProtKB-KW"/>
</dbReference>
<dbReference type="EMBL" id="LACB01000122">
    <property type="protein sequence ID" value="KAJ9488294.1"/>
    <property type="molecule type" value="Genomic_DNA"/>
</dbReference>
<keyword evidence="4 10" id="KW-0812">Transmembrane</keyword>
<dbReference type="GO" id="GO:0035673">
    <property type="term" value="F:oligopeptide transmembrane transporter activity"/>
    <property type="evidence" value="ECO:0007669"/>
    <property type="project" value="InterPro"/>
</dbReference>
<feature type="transmembrane region" description="Helical" evidence="10">
    <location>
        <begin position="84"/>
        <end position="102"/>
    </location>
</feature>
<reference evidence="11" key="2">
    <citation type="journal article" date="2016" name="Fungal Biol.">
        <title>Ochratoxin A production by Penicillium thymicola.</title>
        <authorList>
            <person name="Nguyen H.D.T."/>
            <person name="McMullin D.R."/>
            <person name="Ponomareva E."/>
            <person name="Riley R."/>
            <person name="Pomraning K.R."/>
            <person name="Baker S.E."/>
            <person name="Seifert K.A."/>
        </authorList>
    </citation>
    <scope>NUCLEOTIDE SEQUENCE</scope>
    <source>
        <strain evidence="11">DAOM 180753</strain>
    </source>
</reference>
<keyword evidence="3" id="KW-0813">Transport</keyword>
<sequence>MEANENKDINVLEKPIQEKEVQDGNHTDSDADSQTEILRAAGIGIAKDDPTEPVLTLRMWVLGIGFCVIVSGLNTLYTLRTPSLTISGSVVLFLAYPLGRIWEKVIPKWTVPLGRLAFDLNPGPFNTKEHVLIYIMSNLSIYVRLGADVLTEQQMFYGYKAGWGFQILITLSTFLIGFCLAGLFRAIVVVPQELIWPGVLGVTALTSTLHHVNQEQVQVRYNTWKISRYAFFTITFCVSFCWYWFPDFIFPALSHFSFPCWIKPESKVVNQIFGMSSGMGLLPITFDWSQISYVGSPLLIPSWAVLNVFISLVFWIWIVAVALYYTNVWNTAYLPFQSSQVFDNTGNIYKVKKIVNAASGYKLDVKKYLAYSPVFLHVL</sequence>
<comment type="caution">
    <text evidence="11">The sequence shown here is derived from an EMBL/GenBank/DDBJ whole genome shotgun (WGS) entry which is preliminary data.</text>
</comment>
<comment type="subcellular location">
    <subcellularLocation>
        <location evidence="1">Membrane</location>
        <topology evidence="1">Multi-pass membrane protein</topology>
    </subcellularLocation>
</comment>
<gene>
    <name evidence="11" type="ORF">VN97_g4995</name>
</gene>
<dbReference type="AlphaFoldDB" id="A0AAI9X9C9"/>
<feature type="transmembrane region" description="Helical" evidence="10">
    <location>
        <begin position="163"/>
        <end position="188"/>
    </location>
</feature>
<organism evidence="11 12">
    <name type="scientific">Penicillium thymicola</name>
    <dbReference type="NCBI Taxonomy" id="293382"/>
    <lineage>
        <taxon>Eukaryota</taxon>
        <taxon>Fungi</taxon>
        <taxon>Dikarya</taxon>
        <taxon>Ascomycota</taxon>
        <taxon>Pezizomycotina</taxon>
        <taxon>Eurotiomycetes</taxon>
        <taxon>Eurotiomycetidae</taxon>
        <taxon>Eurotiales</taxon>
        <taxon>Aspergillaceae</taxon>
        <taxon>Penicillium</taxon>
    </lineage>
</organism>
<keyword evidence="5" id="KW-0571">Peptide transport</keyword>
<protein>
    <submittedName>
        <fullName evidence="11">Uncharacterized protein</fullName>
    </submittedName>
</protein>
<dbReference type="PANTHER" id="PTHR22601">
    <property type="entry name" value="ISP4 LIKE PROTEIN"/>
    <property type="match status" value="1"/>
</dbReference>
<accession>A0AAI9X9C9</accession>
<feature type="transmembrane region" description="Helical" evidence="10">
    <location>
        <begin position="226"/>
        <end position="245"/>
    </location>
</feature>
<dbReference type="NCBIfam" id="TIGR00728">
    <property type="entry name" value="OPT_sfam"/>
    <property type="match status" value="1"/>
</dbReference>
<feature type="transmembrane region" description="Helical" evidence="10">
    <location>
        <begin position="303"/>
        <end position="325"/>
    </location>
</feature>
<dbReference type="InterPro" id="IPR004813">
    <property type="entry name" value="OPT"/>
</dbReference>
<evidence type="ECO:0000256" key="9">
    <source>
        <dbReference type="SAM" id="MobiDB-lite"/>
    </source>
</evidence>
<evidence type="ECO:0000256" key="6">
    <source>
        <dbReference type="ARBA" id="ARBA00022927"/>
    </source>
</evidence>
<evidence type="ECO:0000256" key="5">
    <source>
        <dbReference type="ARBA" id="ARBA00022856"/>
    </source>
</evidence>
<evidence type="ECO:0000256" key="7">
    <source>
        <dbReference type="ARBA" id="ARBA00022989"/>
    </source>
</evidence>
<keyword evidence="7 10" id="KW-1133">Transmembrane helix</keyword>
<evidence type="ECO:0000256" key="1">
    <source>
        <dbReference type="ARBA" id="ARBA00004141"/>
    </source>
</evidence>
<keyword evidence="6" id="KW-0653">Protein transport</keyword>
<keyword evidence="8 10" id="KW-0472">Membrane</keyword>
<comment type="similarity">
    <text evidence="2">Belongs to the oligopeptide OPT transporter family.</text>
</comment>
<dbReference type="InterPro" id="IPR004648">
    <property type="entry name" value="Oligpept_transpt"/>
</dbReference>
<reference evidence="11" key="1">
    <citation type="submission" date="2015-06" db="EMBL/GenBank/DDBJ databases">
        <authorList>
            <person name="Nguyen H."/>
        </authorList>
    </citation>
    <scope>NUCLEOTIDE SEQUENCE</scope>
    <source>
        <strain evidence="11">DAOM 180753</strain>
    </source>
</reference>
<evidence type="ECO:0000256" key="3">
    <source>
        <dbReference type="ARBA" id="ARBA00022448"/>
    </source>
</evidence>
<evidence type="ECO:0000256" key="4">
    <source>
        <dbReference type="ARBA" id="ARBA00022692"/>
    </source>
</evidence>
<evidence type="ECO:0000256" key="8">
    <source>
        <dbReference type="ARBA" id="ARBA00023136"/>
    </source>
</evidence>
<evidence type="ECO:0000256" key="10">
    <source>
        <dbReference type="SAM" id="Phobius"/>
    </source>
</evidence>
<dbReference type="Proteomes" id="UP001227192">
    <property type="component" value="Unassembled WGS sequence"/>
</dbReference>
<feature type="compositionally biased region" description="Basic and acidic residues" evidence="9">
    <location>
        <begin position="1"/>
        <end position="29"/>
    </location>
</feature>
<dbReference type="Pfam" id="PF03169">
    <property type="entry name" value="OPT"/>
    <property type="match status" value="1"/>
</dbReference>
<feature type="transmembrane region" description="Helical" evidence="10">
    <location>
        <begin position="57"/>
        <end position="77"/>
    </location>
</feature>
<evidence type="ECO:0000256" key="2">
    <source>
        <dbReference type="ARBA" id="ARBA00008807"/>
    </source>
</evidence>
<evidence type="ECO:0000313" key="12">
    <source>
        <dbReference type="Proteomes" id="UP001227192"/>
    </source>
</evidence>
<name>A0AAI9X9C9_PENTH</name>
<keyword evidence="12" id="KW-1185">Reference proteome</keyword>
<dbReference type="GO" id="GO:0016020">
    <property type="term" value="C:membrane"/>
    <property type="evidence" value="ECO:0007669"/>
    <property type="project" value="UniProtKB-SubCell"/>
</dbReference>